<keyword evidence="5" id="KW-0175">Coiled coil</keyword>
<keyword evidence="2" id="KW-0963">Cytoplasm</keyword>
<dbReference type="OrthoDB" id="10433744at2759"/>
<dbReference type="Proteomes" id="UP000440367">
    <property type="component" value="Unassembled WGS sequence"/>
</dbReference>
<evidence type="ECO:0000313" key="7">
    <source>
        <dbReference type="EMBL" id="KAE9189724.1"/>
    </source>
</evidence>
<feature type="compositionally biased region" description="Basic and acidic residues" evidence="6">
    <location>
        <begin position="470"/>
        <end position="481"/>
    </location>
</feature>
<name>A0A6A3X0E9_9STRA</name>
<gene>
    <name evidence="7" type="ORF">PF002_g24967</name>
    <name evidence="8" type="ORF">PF005_g18414</name>
</gene>
<evidence type="ECO:0000256" key="2">
    <source>
        <dbReference type="ARBA" id="ARBA00022490"/>
    </source>
</evidence>
<reference evidence="9 10" key="1">
    <citation type="submission" date="2018-08" db="EMBL/GenBank/DDBJ databases">
        <title>Genomic investigation of the strawberry pathogen Phytophthora fragariae indicates pathogenicity is determined by transcriptional variation in three key races.</title>
        <authorList>
            <person name="Adams T.M."/>
            <person name="Armitage A.D."/>
            <person name="Sobczyk M.K."/>
            <person name="Bates H.J."/>
            <person name="Dunwell J.M."/>
            <person name="Nellist C.F."/>
            <person name="Harrison R.J."/>
        </authorList>
    </citation>
    <scope>NUCLEOTIDE SEQUENCE [LARGE SCALE GENOMIC DNA]</scope>
    <source>
        <strain evidence="7 10">BC-1</strain>
        <strain evidence="8 9">NOV-27</strain>
    </source>
</reference>
<feature type="compositionally biased region" description="Basic residues" evidence="6">
    <location>
        <begin position="544"/>
        <end position="556"/>
    </location>
</feature>
<evidence type="ECO:0000313" key="8">
    <source>
        <dbReference type="EMBL" id="KAE9192566.1"/>
    </source>
</evidence>
<feature type="compositionally biased region" description="Low complexity" evidence="6">
    <location>
        <begin position="1"/>
        <end position="15"/>
    </location>
</feature>
<protein>
    <submittedName>
        <fullName evidence="7">Uncharacterized protein</fullName>
    </submittedName>
</protein>
<dbReference type="PANTHER" id="PTHR46349:SF6">
    <property type="entry name" value="MYOSIN-6-LIKE"/>
    <property type="match status" value="1"/>
</dbReference>
<keyword evidence="9" id="KW-1185">Reference proteome</keyword>
<feature type="compositionally biased region" description="Gly residues" evidence="6">
    <location>
        <begin position="494"/>
        <end position="504"/>
    </location>
</feature>
<evidence type="ECO:0000256" key="1">
    <source>
        <dbReference type="ARBA" id="ARBA00004496"/>
    </source>
</evidence>
<accession>A0A6A3X0E9</accession>
<evidence type="ECO:0000256" key="5">
    <source>
        <dbReference type="SAM" id="Coils"/>
    </source>
</evidence>
<proteinExistence type="predicted"/>
<dbReference type="Gene3D" id="1.10.287.1490">
    <property type="match status" value="1"/>
</dbReference>
<feature type="region of interest" description="Disordered" evidence="6">
    <location>
        <begin position="385"/>
        <end position="611"/>
    </location>
</feature>
<dbReference type="SUPFAM" id="SSF57997">
    <property type="entry name" value="Tropomyosin"/>
    <property type="match status" value="1"/>
</dbReference>
<dbReference type="Proteomes" id="UP000433483">
    <property type="component" value="Unassembled WGS sequence"/>
</dbReference>
<evidence type="ECO:0000256" key="3">
    <source>
        <dbReference type="ARBA" id="ARBA00023123"/>
    </source>
</evidence>
<comment type="caution">
    <text evidence="7">The sequence shown here is derived from an EMBL/GenBank/DDBJ whole genome shotgun (WGS) entry which is preliminary data.</text>
</comment>
<feature type="region of interest" description="Disordered" evidence="6">
    <location>
        <begin position="1"/>
        <end position="21"/>
    </location>
</feature>
<feature type="region of interest" description="Disordered" evidence="6">
    <location>
        <begin position="192"/>
        <end position="227"/>
    </location>
</feature>
<feature type="compositionally biased region" description="Low complexity" evidence="6">
    <location>
        <begin position="415"/>
        <end position="431"/>
    </location>
</feature>
<dbReference type="EMBL" id="QXGB01001335">
    <property type="protein sequence ID" value="KAE9192566.1"/>
    <property type="molecule type" value="Genomic_DNA"/>
</dbReference>
<evidence type="ECO:0000313" key="10">
    <source>
        <dbReference type="Proteomes" id="UP000440367"/>
    </source>
</evidence>
<evidence type="ECO:0000256" key="4">
    <source>
        <dbReference type="ARBA" id="ARBA00023175"/>
    </source>
</evidence>
<feature type="coiled-coil region" evidence="5">
    <location>
        <begin position="275"/>
        <end position="344"/>
    </location>
</feature>
<feature type="compositionally biased region" description="Basic and acidic residues" evidence="6">
    <location>
        <begin position="211"/>
        <end position="221"/>
    </location>
</feature>
<feature type="compositionally biased region" description="Low complexity" evidence="6">
    <location>
        <begin position="558"/>
        <end position="576"/>
    </location>
</feature>
<dbReference type="EMBL" id="QXGD01002360">
    <property type="protein sequence ID" value="KAE9189724.1"/>
    <property type="molecule type" value="Genomic_DNA"/>
</dbReference>
<dbReference type="AlphaFoldDB" id="A0A6A3X0E9"/>
<organism evidence="7 10">
    <name type="scientific">Phytophthora fragariae</name>
    <dbReference type="NCBI Taxonomy" id="53985"/>
    <lineage>
        <taxon>Eukaryota</taxon>
        <taxon>Sar</taxon>
        <taxon>Stramenopiles</taxon>
        <taxon>Oomycota</taxon>
        <taxon>Peronosporomycetes</taxon>
        <taxon>Peronosporales</taxon>
        <taxon>Peronosporaceae</taxon>
        <taxon>Phytophthora</taxon>
    </lineage>
</organism>
<evidence type="ECO:0000256" key="6">
    <source>
        <dbReference type="SAM" id="MobiDB-lite"/>
    </source>
</evidence>
<keyword evidence="3" id="KW-0518">Myosin</keyword>
<comment type="subcellular location">
    <subcellularLocation>
        <location evidence="1">Cytoplasm</location>
    </subcellularLocation>
</comment>
<dbReference type="PANTHER" id="PTHR46349">
    <property type="entry name" value="CINGULIN-LIKE PROTEIN 1-RELATED"/>
    <property type="match status" value="1"/>
</dbReference>
<feature type="compositionally biased region" description="Low complexity" evidence="6">
    <location>
        <begin position="528"/>
        <end position="541"/>
    </location>
</feature>
<keyword evidence="4" id="KW-0505">Motor protein</keyword>
<dbReference type="GO" id="GO:0005923">
    <property type="term" value="C:bicellular tight junction"/>
    <property type="evidence" value="ECO:0007669"/>
    <property type="project" value="TreeGrafter"/>
</dbReference>
<sequence>MSSPSSSGSASRSPPTEASADELRRLNSLLRGRLARANADLQTATSSRSVTADDQHRLSRTLLRQTHDLRALESLYSAQQREVGRLRAEIASLHEPSDPGAAPDPVVVQLESQVRQYEAEFRNLESRFDQAVFERDTLQDQSDHLAEEVRLAGDEIEQLQEDRNDLDRARENAEHELLLTETSLARATEALQQTESRAARLAESSGTAPSDLDRLTQERDAAQAAAARARDQLGAVKEDLQGYQRSCRDSSAELNRLRALQTASTDDLIRSVRDRDTARDDANRLRSDVSDLDAKLAAAKKTQGVPAKELADAKRRLRDLEHSVQELQRERDVARDARDQALRERDSFQRDLDIAHQKIAAVAAAVGPISTADASTSGPAAVLHSLRSTPVGPSALGHPADPQDRAPSGPDAATSPSSSKRPRSPLASPESSPAPPAKRRVAPLSPGDDDRGSKSSAGGSGSSPVDLTQDDGHLADDDRGGSDASDADSDAGSGSHGSVGSGGKEGSDVKSSSDEEEDEDTAEVTNDLLEAQTLQALAQSRSAERRRRLASPRRGPKVAGSGASPDGSDGSGSDVDPTSRPTPNVGSSGGPSAPPPRRSAGSSAPDPMKPVAPFARGELCIPGRVQAHAMIQREVDPWLVDQISDKAMVTMLINGLFPILPTRPGWSFPRIAPTDRRQYAPQDYCVDLITEDNVRALLDSRPWEVLERAANADPISFEDDVGGRLGVAIQRFIQPTSPTACSRIGSPHTPS</sequence>
<evidence type="ECO:0000313" key="9">
    <source>
        <dbReference type="Proteomes" id="UP000433483"/>
    </source>
</evidence>